<dbReference type="InterPro" id="IPR007823">
    <property type="entry name" value="RRP8"/>
</dbReference>
<dbReference type="GO" id="GO:0008168">
    <property type="term" value="F:methyltransferase activity"/>
    <property type="evidence" value="ECO:0007669"/>
    <property type="project" value="UniProtKB-KW"/>
</dbReference>
<reference evidence="8" key="1">
    <citation type="submission" date="2019-12" db="EMBL/GenBank/DDBJ databases">
        <title>Genome sequencing and annotation of Brassica cretica.</title>
        <authorList>
            <person name="Studholme D.J."/>
            <person name="Sarris P.F."/>
        </authorList>
    </citation>
    <scope>NUCLEOTIDE SEQUENCE</scope>
    <source>
        <strain evidence="8">PFS-001/15</strain>
        <tissue evidence="8">Leaf</tissue>
    </source>
</reference>
<feature type="compositionally biased region" description="Basic residues" evidence="7">
    <location>
        <begin position="1"/>
        <end position="14"/>
    </location>
</feature>
<dbReference type="AlphaFoldDB" id="A0A8S9LJ32"/>
<dbReference type="Gene3D" id="1.10.10.2150">
    <property type="entry name" value="Ribosomal RNA-processing protein 8, N-terminal domain"/>
    <property type="match status" value="1"/>
</dbReference>
<gene>
    <name evidence="8" type="ORF">F2Q68_00045046</name>
</gene>
<protein>
    <recommendedName>
        <fullName evidence="6">Ribosomal RNA-processing protein 8</fullName>
        <ecNumber evidence="6">2.1.1.-</ecNumber>
    </recommendedName>
</protein>
<evidence type="ECO:0000313" key="9">
    <source>
        <dbReference type="Proteomes" id="UP000712281"/>
    </source>
</evidence>
<evidence type="ECO:0000256" key="6">
    <source>
        <dbReference type="RuleBase" id="RU365074"/>
    </source>
</evidence>
<organism evidence="8 9">
    <name type="scientific">Brassica cretica</name>
    <name type="common">Mustard</name>
    <dbReference type="NCBI Taxonomy" id="69181"/>
    <lineage>
        <taxon>Eukaryota</taxon>
        <taxon>Viridiplantae</taxon>
        <taxon>Streptophyta</taxon>
        <taxon>Embryophyta</taxon>
        <taxon>Tracheophyta</taxon>
        <taxon>Spermatophyta</taxon>
        <taxon>Magnoliopsida</taxon>
        <taxon>eudicotyledons</taxon>
        <taxon>Gunneridae</taxon>
        <taxon>Pentapetalae</taxon>
        <taxon>rosids</taxon>
        <taxon>malvids</taxon>
        <taxon>Brassicales</taxon>
        <taxon>Brassicaceae</taxon>
        <taxon>Brassiceae</taxon>
        <taxon>Brassica</taxon>
    </lineage>
</organism>
<comment type="caution">
    <text evidence="8">The sequence shown here is derived from an EMBL/GenBank/DDBJ whole genome shotgun (WGS) entry which is preliminary data.</text>
</comment>
<proteinExistence type="inferred from homology"/>
<keyword evidence="4 6" id="KW-0949">S-adenosyl-L-methionine</keyword>
<comment type="subcellular location">
    <subcellularLocation>
        <location evidence="6">Nucleus</location>
        <location evidence="6">Nucleolus</location>
    </subcellularLocation>
</comment>
<keyword evidence="1 6" id="KW-0698">rRNA processing</keyword>
<dbReference type="Proteomes" id="UP000712281">
    <property type="component" value="Unassembled WGS sequence"/>
</dbReference>
<dbReference type="GO" id="GO:0006364">
    <property type="term" value="P:rRNA processing"/>
    <property type="evidence" value="ECO:0007669"/>
    <property type="project" value="UniProtKB-UniRule"/>
</dbReference>
<dbReference type="EC" id="2.1.1.-" evidence="6"/>
<dbReference type="EMBL" id="QGKW02000276">
    <property type="protein sequence ID" value="KAF2608080.1"/>
    <property type="molecule type" value="Genomic_DNA"/>
</dbReference>
<evidence type="ECO:0000256" key="2">
    <source>
        <dbReference type="ARBA" id="ARBA00022603"/>
    </source>
</evidence>
<evidence type="ECO:0000313" key="8">
    <source>
        <dbReference type="EMBL" id="KAF2608080.1"/>
    </source>
</evidence>
<dbReference type="InterPro" id="IPR042036">
    <property type="entry name" value="RRP8_N"/>
</dbReference>
<sequence>MQEKSLKRHPRTKTTTKNVKEIPKPMEDLQLCRNDQKLPTFSTRKNREKLSGGNFRKLNEKLYTCPIIQVYQQQMTNWPELPVNSIISWLSSRSSSLVVGEMQGLQRTKFSPLILSL</sequence>
<evidence type="ECO:0000256" key="5">
    <source>
        <dbReference type="ARBA" id="ARBA00023242"/>
    </source>
</evidence>
<dbReference type="Pfam" id="PF05148">
    <property type="entry name" value="Methyltransf_8"/>
    <property type="match status" value="1"/>
</dbReference>
<evidence type="ECO:0000256" key="4">
    <source>
        <dbReference type="ARBA" id="ARBA00022691"/>
    </source>
</evidence>
<evidence type="ECO:0000256" key="1">
    <source>
        <dbReference type="ARBA" id="ARBA00022552"/>
    </source>
</evidence>
<keyword evidence="2 6" id="KW-0489">Methyltransferase</keyword>
<dbReference type="PANTHER" id="PTHR12787:SF0">
    <property type="entry name" value="RIBOSOMAL RNA-PROCESSING PROTEIN 8"/>
    <property type="match status" value="1"/>
</dbReference>
<keyword evidence="3 6" id="KW-0808">Transferase</keyword>
<dbReference type="GO" id="GO:0032259">
    <property type="term" value="P:methylation"/>
    <property type="evidence" value="ECO:0007669"/>
    <property type="project" value="UniProtKB-KW"/>
</dbReference>
<comment type="function">
    <text evidence="6">Probable methyltransferase required to silence rDNA.</text>
</comment>
<evidence type="ECO:0000256" key="3">
    <source>
        <dbReference type="ARBA" id="ARBA00022679"/>
    </source>
</evidence>
<keyword evidence="5 6" id="KW-0539">Nucleus</keyword>
<evidence type="ECO:0000256" key="7">
    <source>
        <dbReference type="SAM" id="MobiDB-lite"/>
    </source>
</evidence>
<feature type="region of interest" description="Disordered" evidence="7">
    <location>
        <begin position="1"/>
        <end position="25"/>
    </location>
</feature>
<accession>A0A8S9LJ32</accession>
<dbReference type="PANTHER" id="PTHR12787">
    <property type="entry name" value="RIBOSOMAL RNA-PROCESSING PROTEIN 8"/>
    <property type="match status" value="1"/>
</dbReference>
<name>A0A8S9LJ32_BRACR</name>
<dbReference type="GO" id="GO:0005730">
    <property type="term" value="C:nucleolus"/>
    <property type="evidence" value="ECO:0007669"/>
    <property type="project" value="UniProtKB-SubCell"/>
</dbReference>
<comment type="similarity">
    <text evidence="6">Belongs to the methyltransferase superfamily. RRP8 family.</text>
</comment>